<proteinExistence type="predicted"/>
<evidence type="ECO:0000256" key="2">
    <source>
        <dbReference type="ARBA" id="ARBA00022475"/>
    </source>
</evidence>
<comment type="subcellular location">
    <subcellularLocation>
        <location evidence="1">Cell membrane</location>
        <topology evidence="1">Multi-pass membrane protein</topology>
    </subcellularLocation>
</comment>
<feature type="transmembrane region" description="Helical" evidence="7">
    <location>
        <begin position="298"/>
        <end position="316"/>
    </location>
</feature>
<gene>
    <name evidence="10" type="ORF">GCM10011380_24340</name>
</gene>
<keyword evidence="2" id="KW-1003">Cell membrane</keyword>
<dbReference type="Pfam" id="PF13567">
    <property type="entry name" value="DUF4131"/>
    <property type="match status" value="1"/>
</dbReference>
<dbReference type="Pfam" id="PF03772">
    <property type="entry name" value="Competence"/>
    <property type="match status" value="1"/>
</dbReference>
<evidence type="ECO:0000313" key="10">
    <source>
        <dbReference type="EMBL" id="GGB34032.1"/>
    </source>
</evidence>
<dbReference type="NCBIfam" id="TIGR00360">
    <property type="entry name" value="ComEC_N-term"/>
    <property type="match status" value="1"/>
</dbReference>
<dbReference type="AlphaFoldDB" id="A0A916T6Q3"/>
<evidence type="ECO:0000259" key="8">
    <source>
        <dbReference type="Pfam" id="PF03772"/>
    </source>
</evidence>
<protein>
    <submittedName>
        <fullName evidence="10">Competence protein ComEC</fullName>
    </submittedName>
</protein>
<feature type="transmembrane region" description="Helical" evidence="7">
    <location>
        <begin position="46"/>
        <end position="63"/>
    </location>
</feature>
<feature type="region of interest" description="Disordered" evidence="6">
    <location>
        <begin position="723"/>
        <end position="744"/>
    </location>
</feature>
<feature type="domain" description="DUF4131" evidence="9">
    <location>
        <begin position="44"/>
        <end position="202"/>
    </location>
</feature>
<comment type="caution">
    <text evidence="10">The sequence shown here is derived from an EMBL/GenBank/DDBJ whole genome shotgun (WGS) entry which is preliminary data.</text>
</comment>
<dbReference type="InterPro" id="IPR052159">
    <property type="entry name" value="Competence_DNA_uptake"/>
</dbReference>
<keyword evidence="3 7" id="KW-0812">Transmembrane</keyword>
<evidence type="ECO:0000313" key="11">
    <source>
        <dbReference type="Proteomes" id="UP000623067"/>
    </source>
</evidence>
<dbReference type="Proteomes" id="UP000623067">
    <property type="component" value="Unassembled WGS sequence"/>
</dbReference>
<feature type="transmembrane region" description="Helical" evidence="7">
    <location>
        <begin position="328"/>
        <end position="358"/>
    </location>
</feature>
<sequence length="744" mass="77676">MTWLDRLHGAVERWLEAERDQLPLWLPVAIGAGIVLWFALPRARSWTACGFAALAMAGLAAAASRGGRAAAAIALGMLGVAAGLGLIAWRAERVGASVLARPAVVRLDGEVLRIEPLVARGLVRLTLAPRSAGIDTAGRRWPLPQAIRVNLRAEDMPHVGEGGRLRLGARLMPPPGAAVPGAYDYAQTAWFTGIGATGRGFAPVTVLDAGRAEPGLRAALTAHILARLPGSAGGVAAALATGDMGGIEQADSDAMRAAGLAHLLSVSGLHITAAVGATMAVVLRLLALVPALALRVRLPLVAAGAGACAAIGYTLLTGAEVPTIRSCVASLLILVALALGREAMTLRLVAGGALVVLAFWPEALAGPSFQLSFAAITAIVALHEHPAMRRFGEAREEPRWRSLARGTVLLLATGVIVEAALMPIAVYHFHRAGLYGAVANIVAIPLTTFVIMPLEALALLLDAIGAGAPVWWLTNVGLQALLRIARLVASAPGAVSSWPVMPDGAFALMVVGGLWIALWRTTLRQWGALPLIAGLLWTTLSPPPDLLVTADGRHAALRLVDGRVALLRERVGDYMRDVLATNGGVLDASLLDDAGDARCSADLCVATVVRGDRRWRVVLTRSAYPVPADRLATACRGADVVVSERRLPRSCRPRWLRLDRDTLAQTGGVAISFASGRIVTTRQRGDDHPWVDPPRLPAPAFSRSAEAVPTACPGCVPAGAYSAAGHRSGWRGRAAPSSPRAGNI</sequence>
<dbReference type="InterPro" id="IPR004477">
    <property type="entry name" value="ComEC_N"/>
</dbReference>
<accession>A0A916T6Q3</accession>
<dbReference type="PANTHER" id="PTHR30619">
    <property type="entry name" value="DNA INTERNALIZATION/COMPETENCE PROTEIN COMEC/REC2"/>
    <property type="match status" value="1"/>
</dbReference>
<evidence type="ECO:0000256" key="4">
    <source>
        <dbReference type="ARBA" id="ARBA00022989"/>
    </source>
</evidence>
<dbReference type="GO" id="GO:0005886">
    <property type="term" value="C:plasma membrane"/>
    <property type="evidence" value="ECO:0007669"/>
    <property type="project" value="UniProtKB-SubCell"/>
</dbReference>
<feature type="transmembrane region" description="Helical" evidence="7">
    <location>
        <begin position="403"/>
        <end position="426"/>
    </location>
</feature>
<feature type="transmembrane region" description="Helical" evidence="7">
    <location>
        <begin position="498"/>
        <end position="519"/>
    </location>
</feature>
<dbReference type="EMBL" id="BMIH01000003">
    <property type="protein sequence ID" value="GGB34032.1"/>
    <property type="molecule type" value="Genomic_DNA"/>
</dbReference>
<reference evidence="10" key="2">
    <citation type="submission" date="2020-09" db="EMBL/GenBank/DDBJ databases">
        <authorList>
            <person name="Sun Q."/>
            <person name="Zhou Y."/>
        </authorList>
    </citation>
    <scope>NUCLEOTIDE SEQUENCE</scope>
    <source>
        <strain evidence="10">CGMCC 1.15330</strain>
    </source>
</reference>
<evidence type="ECO:0000256" key="7">
    <source>
        <dbReference type="SAM" id="Phobius"/>
    </source>
</evidence>
<dbReference type="InterPro" id="IPR025405">
    <property type="entry name" value="DUF4131"/>
</dbReference>
<keyword evidence="11" id="KW-1185">Reference proteome</keyword>
<reference evidence="10" key="1">
    <citation type="journal article" date="2014" name="Int. J. Syst. Evol. Microbiol.">
        <title>Complete genome sequence of Corynebacterium casei LMG S-19264T (=DSM 44701T), isolated from a smear-ripened cheese.</title>
        <authorList>
            <consortium name="US DOE Joint Genome Institute (JGI-PGF)"/>
            <person name="Walter F."/>
            <person name="Albersmeier A."/>
            <person name="Kalinowski J."/>
            <person name="Ruckert C."/>
        </authorList>
    </citation>
    <scope>NUCLEOTIDE SEQUENCE</scope>
    <source>
        <strain evidence="10">CGMCC 1.15330</strain>
    </source>
</reference>
<feature type="transmembrane region" description="Helical" evidence="7">
    <location>
        <begin position="263"/>
        <end position="286"/>
    </location>
</feature>
<evidence type="ECO:0000259" key="9">
    <source>
        <dbReference type="Pfam" id="PF13567"/>
    </source>
</evidence>
<evidence type="ECO:0000256" key="6">
    <source>
        <dbReference type="SAM" id="MobiDB-lite"/>
    </source>
</evidence>
<evidence type="ECO:0000256" key="5">
    <source>
        <dbReference type="ARBA" id="ARBA00023136"/>
    </source>
</evidence>
<keyword evidence="5 7" id="KW-0472">Membrane</keyword>
<organism evidence="10 11">
    <name type="scientific">Sphingomonas metalli</name>
    <dbReference type="NCBI Taxonomy" id="1779358"/>
    <lineage>
        <taxon>Bacteria</taxon>
        <taxon>Pseudomonadati</taxon>
        <taxon>Pseudomonadota</taxon>
        <taxon>Alphaproteobacteria</taxon>
        <taxon>Sphingomonadales</taxon>
        <taxon>Sphingomonadaceae</taxon>
        <taxon>Sphingomonas</taxon>
    </lineage>
</organism>
<feature type="transmembrane region" description="Helical" evidence="7">
    <location>
        <begin position="22"/>
        <end position="39"/>
    </location>
</feature>
<evidence type="ECO:0000256" key="1">
    <source>
        <dbReference type="ARBA" id="ARBA00004651"/>
    </source>
</evidence>
<dbReference type="PANTHER" id="PTHR30619:SF1">
    <property type="entry name" value="RECOMBINATION PROTEIN 2"/>
    <property type="match status" value="1"/>
</dbReference>
<feature type="transmembrane region" description="Helical" evidence="7">
    <location>
        <begin position="364"/>
        <end position="382"/>
    </location>
</feature>
<keyword evidence="4 7" id="KW-1133">Transmembrane helix</keyword>
<feature type="domain" description="ComEC/Rec2-related protein" evidence="8">
    <location>
        <begin position="239"/>
        <end position="521"/>
    </location>
</feature>
<feature type="transmembrane region" description="Helical" evidence="7">
    <location>
        <begin position="432"/>
        <end position="452"/>
    </location>
</feature>
<name>A0A916T6Q3_9SPHN</name>
<evidence type="ECO:0000256" key="3">
    <source>
        <dbReference type="ARBA" id="ARBA00022692"/>
    </source>
</evidence>
<feature type="transmembrane region" description="Helical" evidence="7">
    <location>
        <begin position="69"/>
        <end position="89"/>
    </location>
</feature>